<dbReference type="InterPro" id="IPR033880">
    <property type="entry name" value="SPFH_YdjI"/>
</dbReference>
<gene>
    <name evidence="3" type="ORF">AB1I55_09335</name>
</gene>
<evidence type="ECO:0000313" key="3">
    <source>
        <dbReference type="EMBL" id="MEW3466290.1"/>
    </source>
</evidence>
<sequence>MGIIKAATSAIGGGLADQWLEVIEPDNMSDSTVMTKGVKVRRNDKRGSNRKGTEDVITDGSVIHVYPNMMMLLVDGGRIIDYTAEEGYYTVKNELAPSMLNGSLKDAISETFDRFKFGGVTPQKQQVFYINLQEIKGIRFGTSSPLNYFDNFYNAELFLRAHGNYSLRITDPILFYTNAIPKNKSQVDINDINEQYLAEFLTALQTAINKMSADGERISYVPSKSMELSKYMGTVLDDSWRELRGMEIVSVAVASISYTDDSVKLINMRNQGAMLGDPSIREGYVQGSVARGMESAGSNAAGATTGFVGMGMGMNAGGGYLNQASQNNQQQMQQQQASAQNSADHWDCPQCGTSNTGKFCSNCGTPKPTSDGPSLKMKCSDCGEVIDLANGIPKFCPNCGKPFKGVPVD</sequence>
<feature type="domain" description="SPFH" evidence="2">
    <location>
        <begin position="58"/>
        <end position="268"/>
    </location>
</feature>
<keyword evidence="4" id="KW-1185">Reference proteome</keyword>
<dbReference type="Pfam" id="PF13421">
    <property type="entry name" value="Band_7_1"/>
    <property type="match status" value="1"/>
</dbReference>
<dbReference type="Proteomes" id="UP001554047">
    <property type="component" value="Unassembled WGS sequence"/>
</dbReference>
<feature type="compositionally biased region" description="Low complexity" evidence="1">
    <location>
        <begin position="322"/>
        <end position="343"/>
    </location>
</feature>
<evidence type="ECO:0000259" key="2">
    <source>
        <dbReference type="Pfam" id="PF13421"/>
    </source>
</evidence>
<protein>
    <submittedName>
        <fullName evidence="3">SPFH domain-containing protein</fullName>
    </submittedName>
</protein>
<reference evidence="3 4" key="1">
    <citation type="submission" date="2024-05" db="EMBL/GenBank/DDBJ databases">
        <title>Human gut microbiome strain richness.</title>
        <authorList>
            <person name="Chen-Liaw A."/>
        </authorList>
    </citation>
    <scope>NUCLEOTIDE SEQUENCE [LARGE SCALE GENOMIC DNA]</scope>
    <source>
        <strain evidence="3 4">J1100102st1_G3_J1100102_180507</strain>
    </source>
</reference>
<name>A0ABV3MCX2_9ENTE</name>
<feature type="region of interest" description="Disordered" evidence="1">
    <location>
        <begin position="321"/>
        <end position="345"/>
    </location>
</feature>
<dbReference type="PANTHER" id="PTHR37826:SF2">
    <property type="entry name" value="ZINC-RIBBON DOMAIN-CONTAINING PROTEIN"/>
    <property type="match status" value="1"/>
</dbReference>
<organism evidence="3 4">
    <name type="scientific">Enterococcus entomosocium</name>
    <dbReference type="NCBI Taxonomy" id="3034352"/>
    <lineage>
        <taxon>Bacteria</taxon>
        <taxon>Bacillati</taxon>
        <taxon>Bacillota</taxon>
        <taxon>Bacilli</taxon>
        <taxon>Lactobacillales</taxon>
        <taxon>Enterococcaceae</taxon>
        <taxon>Enterococcus</taxon>
    </lineage>
</organism>
<dbReference type="PANTHER" id="PTHR37826">
    <property type="entry name" value="FLOTILLIN BAND_7_5 DOMAIN PROTEIN"/>
    <property type="match status" value="1"/>
</dbReference>
<dbReference type="EMBL" id="JBFDTB010000013">
    <property type="protein sequence ID" value="MEW3466290.1"/>
    <property type="molecule type" value="Genomic_DNA"/>
</dbReference>
<dbReference type="CDD" id="cd03408">
    <property type="entry name" value="SPFH_like_u1"/>
    <property type="match status" value="1"/>
</dbReference>
<evidence type="ECO:0000256" key="1">
    <source>
        <dbReference type="SAM" id="MobiDB-lite"/>
    </source>
</evidence>
<accession>A0ABV3MCX2</accession>
<comment type="caution">
    <text evidence="3">The sequence shown here is derived from an EMBL/GenBank/DDBJ whole genome shotgun (WGS) entry which is preliminary data.</text>
</comment>
<dbReference type="RefSeq" id="WP_016621227.1">
    <property type="nucleotide sequence ID" value="NZ_JBDKDV010000003.1"/>
</dbReference>
<proteinExistence type="predicted"/>
<evidence type="ECO:0000313" key="4">
    <source>
        <dbReference type="Proteomes" id="UP001554047"/>
    </source>
</evidence>